<evidence type="ECO:0000313" key="2">
    <source>
        <dbReference type="Proteomes" id="UP000886520"/>
    </source>
</evidence>
<evidence type="ECO:0008006" key="3">
    <source>
        <dbReference type="Google" id="ProtNLM"/>
    </source>
</evidence>
<dbReference type="PANTHER" id="PTHR36809">
    <property type="entry name" value="TRANSMEMBRANE PROTEIN"/>
    <property type="match status" value="1"/>
</dbReference>
<protein>
    <recommendedName>
        <fullName evidence="3">Viral late gene transcription factor 3 zinc ribbon domain-containing protein</fullName>
    </recommendedName>
</protein>
<proteinExistence type="predicted"/>
<sequence>MALVVGGVGTLRSGAGCAFEGWKRQGQGVRGRARAVLIEVATGSEYAPSVTWQVAVGTIAGITPFVVAGIEFSKRIAAQRNCNVCGGSGLVKRDEYYFRCYSCGGFLPWQSWKRFFTGK</sequence>
<gene>
    <name evidence="1" type="ORF">GOP47_0008019</name>
</gene>
<evidence type="ECO:0000313" key="1">
    <source>
        <dbReference type="EMBL" id="KAI5078195.1"/>
    </source>
</evidence>
<keyword evidence="2" id="KW-1185">Reference proteome</keyword>
<name>A0A9D4V1S6_ADICA</name>
<dbReference type="PANTHER" id="PTHR36809:SF1">
    <property type="entry name" value="TRANSMEMBRANE PROTEIN"/>
    <property type="match status" value="1"/>
</dbReference>
<reference evidence="1" key="1">
    <citation type="submission" date="2021-01" db="EMBL/GenBank/DDBJ databases">
        <title>Adiantum capillus-veneris genome.</title>
        <authorList>
            <person name="Fang Y."/>
            <person name="Liao Q."/>
        </authorList>
    </citation>
    <scope>NUCLEOTIDE SEQUENCE</scope>
    <source>
        <strain evidence="1">H3</strain>
        <tissue evidence="1">Leaf</tissue>
    </source>
</reference>
<dbReference type="AlphaFoldDB" id="A0A9D4V1S6"/>
<accession>A0A9D4V1S6</accession>
<dbReference type="Proteomes" id="UP000886520">
    <property type="component" value="Chromosome 7"/>
</dbReference>
<comment type="caution">
    <text evidence="1">The sequence shown here is derived from an EMBL/GenBank/DDBJ whole genome shotgun (WGS) entry which is preliminary data.</text>
</comment>
<dbReference type="OrthoDB" id="2018625at2759"/>
<organism evidence="1 2">
    <name type="scientific">Adiantum capillus-veneris</name>
    <name type="common">Maidenhair fern</name>
    <dbReference type="NCBI Taxonomy" id="13818"/>
    <lineage>
        <taxon>Eukaryota</taxon>
        <taxon>Viridiplantae</taxon>
        <taxon>Streptophyta</taxon>
        <taxon>Embryophyta</taxon>
        <taxon>Tracheophyta</taxon>
        <taxon>Polypodiopsida</taxon>
        <taxon>Polypodiidae</taxon>
        <taxon>Polypodiales</taxon>
        <taxon>Pteridineae</taxon>
        <taxon>Pteridaceae</taxon>
        <taxon>Vittarioideae</taxon>
        <taxon>Adiantum</taxon>
    </lineage>
</organism>
<dbReference type="EMBL" id="JABFUD020000007">
    <property type="protein sequence ID" value="KAI5078195.1"/>
    <property type="molecule type" value="Genomic_DNA"/>
</dbReference>